<dbReference type="EMBL" id="ML170213">
    <property type="protein sequence ID" value="TDL18059.1"/>
    <property type="molecule type" value="Genomic_DNA"/>
</dbReference>
<dbReference type="OrthoDB" id="3258555at2759"/>
<protein>
    <recommendedName>
        <fullName evidence="2">F-box domain-containing protein</fullName>
    </recommendedName>
</protein>
<keyword evidence="4" id="KW-1185">Reference proteome</keyword>
<dbReference type="Proteomes" id="UP000294933">
    <property type="component" value="Unassembled WGS sequence"/>
</dbReference>
<dbReference type="Pfam" id="PF12937">
    <property type="entry name" value="F-box-like"/>
    <property type="match status" value="1"/>
</dbReference>
<evidence type="ECO:0000259" key="2">
    <source>
        <dbReference type="Pfam" id="PF12937"/>
    </source>
</evidence>
<dbReference type="InterPro" id="IPR001810">
    <property type="entry name" value="F-box_dom"/>
</dbReference>
<dbReference type="VEuPathDB" id="FungiDB:BD410DRAFT_793753"/>
<evidence type="ECO:0000256" key="1">
    <source>
        <dbReference type="SAM" id="MobiDB-lite"/>
    </source>
</evidence>
<dbReference type="AlphaFoldDB" id="A0A4Y7PU17"/>
<evidence type="ECO:0000313" key="3">
    <source>
        <dbReference type="EMBL" id="TDL18059.1"/>
    </source>
</evidence>
<organism evidence="3 4">
    <name type="scientific">Rickenella mellea</name>
    <dbReference type="NCBI Taxonomy" id="50990"/>
    <lineage>
        <taxon>Eukaryota</taxon>
        <taxon>Fungi</taxon>
        <taxon>Dikarya</taxon>
        <taxon>Basidiomycota</taxon>
        <taxon>Agaricomycotina</taxon>
        <taxon>Agaricomycetes</taxon>
        <taxon>Hymenochaetales</taxon>
        <taxon>Rickenellaceae</taxon>
        <taxon>Rickenella</taxon>
    </lineage>
</organism>
<accession>A0A4Y7PU17</accession>
<evidence type="ECO:0000313" key="4">
    <source>
        <dbReference type="Proteomes" id="UP000294933"/>
    </source>
</evidence>
<gene>
    <name evidence="3" type="ORF">BD410DRAFT_793753</name>
</gene>
<proteinExistence type="predicted"/>
<sequence>MSTENVEQGGDLTSLLLQASQMSIILQKENRKLAVENAMLRQKVAELEGMPCLRPSVGCTGQLTKFRPSIRRSISNFPAEILRMIFSALIPLEDSLHCETLTWVKAFNAKYTVARVCRSWYKSCFDRLYEHVHLSRLPQLPRLVRTLESSGTKELARSILRVDLNFFVPKGWEMLYHHDLRRFLSLCPSILVLDHTIYFDAKSQLDPAIYVTLAVFLENVTCLSLGRDEMSFESQCRLISGLTTLRELEFHPGTLEDCPEDQTQKFTATLPHLFSLTILLRNGTCRTIRYLTLWTIPSVRRLSVSITPQHGEWEPLQVIQLLPGLCSTHGANLSFFSLDLSTVRVLHPHIPRAPILTKLLTCFPKIEHLALYPASEEILHYPVMPFLQQFDFAGSGYEGFKQHMEFIADSRDLLFPKLRVVRILNPCFSGPPTYWPLEKPLQDIFRNFIEAARPLGMELQNYRGNTLEINRRYHLLCGGDGEKTIQYEIDFDFEEESDDTYEYQTSEDDESGSQSGDSLSCLSDRSEESQPEPDMDHDTLLRLWDQMRQTEGEEGMSCSSEST</sequence>
<feature type="compositionally biased region" description="Low complexity" evidence="1">
    <location>
        <begin position="512"/>
        <end position="523"/>
    </location>
</feature>
<feature type="compositionally biased region" description="Acidic residues" evidence="1">
    <location>
        <begin position="496"/>
        <end position="511"/>
    </location>
</feature>
<feature type="region of interest" description="Disordered" evidence="1">
    <location>
        <begin position="496"/>
        <end position="563"/>
    </location>
</feature>
<feature type="compositionally biased region" description="Basic and acidic residues" evidence="1">
    <location>
        <begin position="524"/>
        <end position="540"/>
    </location>
</feature>
<feature type="domain" description="F-box" evidence="2">
    <location>
        <begin position="75"/>
        <end position="134"/>
    </location>
</feature>
<reference evidence="3 4" key="1">
    <citation type="submission" date="2018-06" db="EMBL/GenBank/DDBJ databases">
        <title>A transcriptomic atlas of mushroom development highlights an independent origin of complex multicellularity.</title>
        <authorList>
            <consortium name="DOE Joint Genome Institute"/>
            <person name="Krizsan K."/>
            <person name="Almasi E."/>
            <person name="Merenyi Z."/>
            <person name="Sahu N."/>
            <person name="Viragh M."/>
            <person name="Koszo T."/>
            <person name="Mondo S."/>
            <person name="Kiss B."/>
            <person name="Balint B."/>
            <person name="Kues U."/>
            <person name="Barry K."/>
            <person name="Hegedus J.C."/>
            <person name="Henrissat B."/>
            <person name="Johnson J."/>
            <person name="Lipzen A."/>
            <person name="Ohm R."/>
            <person name="Nagy I."/>
            <person name="Pangilinan J."/>
            <person name="Yan J."/>
            <person name="Xiong Y."/>
            <person name="Grigoriev I.V."/>
            <person name="Hibbett D.S."/>
            <person name="Nagy L.G."/>
        </authorList>
    </citation>
    <scope>NUCLEOTIDE SEQUENCE [LARGE SCALE GENOMIC DNA]</scope>
    <source>
        <strain evidence="3 4">SZMC22713</strain>
    </source>
</reference>
<name>A0A4Y7PU17_9AGAM</name>